<organism evidence="2 3">
    <name type="scientific">Caerostris darwini</name>
    <dbReference type="NCBI Taxonomy" id="1538125"/>
    <lineage>
        <taxon>Eukaryota</taxon>
        <taxon>Metazoa</taxon>
        <taxon>Ecdysozoa</taxon>
        <taxon>Arthropoda</taxon>
        <taxon>Chelicerata</taxon>
        <taxon>Arachnida</taxon>
        <taxon>Araneae</taxon>
        <taxon>Araneomorphae</taxon>
        <taxon>Entelegynae</taxon>
        <taxon>Araneoidea</taxon>
        <taxon>Araneidae</taxon>
        <taxon>Caerostris</taxon>
    </lineage>
</organism>
<feature type="domain" description="Endonuclease/exonuclease/phosphatase" evidence="1">
    <location>
        <begin position="53"/>
        <end position="150"/>
    </location>
</feature>
<dbReference type="InterPro" id="IPR005135">
    <property type="entry name" value="Endo/exonuclease/phosphatase"/>
</dbReference>
<evidence type="ECO:0000313" key="3">
    <source>
        <dbReference type="Proteomes" id="UP001054837"/>
    </source>
</evidence>
<proteinExistence type="predicted"/>
<evidence type="ECO:0000259" key="1">
    <source>
        <dbReference type="Pfam" id="PF14529"/>
    </source>
</evidence>
<dbReference type="Pfam" id="PF14529">
    <property type="entry name" value="Exo_endo_phos_2"/>
    <property type="match status" value="1"/>
</dbReference>
<name>A0AAV4PPB8_9ARAC</name>
<dbReference type="SUPFAM" id="SSF56219">
    <property type="entry name" value="DNase I-like"/>
    <property type="match status" value="1"/>
</dbReference>
<sequence>MYPGGTAIYIKNHIPHHNIPSPTLNTVQTTIVQLYNHNNPFTVQSQRKTPTDPNRNFFSLQDLTTLHNTFNSYFMGGDFKSHHRHWNCFRANTFGKHLFKFTTDNRLHIATPPTPTRLTPSTIDIALIKNLNYNCNADSISALTSDHNPVLFTFDHIIHTKTKLTYNIPNWVKFYTHLDNATYTPHNLNTPDGLESSFSHLTNIINSCYNATCKKILKTAKISHFSKEIRNKFTTRNHLRKIWQSTRHSSDKNNYTLLNNEIQQLVKHEKNKNWSNHLNSLSTSDNSLWNTIKSIRKQTHIIPPLKNNNSLSYSNIYKANILASHYEIQFTPNNIANIPTETLVNSTINSFPNIPNSLIQLLPDYDFTNIINKRRPRAILNN</sequence>
<dbReference type="AlphaFoldDB" id="A0AAV4PPB8"/>
<dbReference type="Proteomes" id="UP001054837">
    <property type="component" value="Unassembled WGS sequence"/>
</dbReference>
<reference evidence="2 3" key="1">
    <citation type="submission" date="2021-06" db="EMBL/GenBank/DDBJ databases">
        <title>Caerostris darwini draft genome.</title>
        <authorList>
            <person name="Kono N."/>
            <person name="Arakawa K."/>
        </authorList>
    </citation>
    <scope>NUCLEOTIDE SEQUENCE [LARGE SCALE GENOMIC DNA]</scope>
</reference>
<dbReference type="PANTHER" id="PTHR33273:SF2">
    <property type="entry name" value="ENDONUCLEASE_EXONUCLEASE_PHOSPHATASE DOMAIN-CONTAINING PROTEIN"/>
    <property type="match status" value="1"/>
</dbReference>
<dbReference type="PANTHER" id="PTHR33273">
    <property type="entry name" value="DOMAIN-CONTAINING PROTEIN, PUTATIVE-RELATED"/>
    <property type="match status" value="1"/>
</dbReference>
<dbReference type="InterPro" id="IPR036691">
    <property type="entry name" value="Endo/exonu/phosph_ase_sf"/>
</dbReference>
<protein>
    <submittedName>
        <fullName evidence="2">RNA-directed DNA polymerase from mobile element jockey</fullName>
    </submittedName>
</protein>
<accession>A0AAV4PPB8</accession>
<keyword evidence="2" id="KW-0548">Nucleotidyltransferase</keyword>
<gene>
    <name evidence="2" type="primary">jockeypol_196</name>
    <name evidence="2" type="ORF">CDAR_111931</name>
</gene>
<dbReference type="Gene3D" id="3.60.10.10">
    <property type="entry name" value="Endonuclease/exonuclease/phosphatase"/>
    <property type="match status" value="1"/>
</dbReference>
<dbReference type="GO" id="GO:0003964">
    <property type="term" value="F:RNA-directed DNA polymerase activity"/>
    <property type="evidence" value="ECO:0007669"/>
    <property type="project" value="UniProtKB-KW"/>
</dbReference>
<keyword evidence="2" id="KW-0808">Transferase</keyword>
<comment type="caution">
    <text evidence="2">The sequence shown here is derived from an EMBL/GenBank/DDBJ whole genome shotgun (WGS) entry which is preliminary data.</text>
</comment>
<dbReference type="EMBL" id="BPLQ01003180">
    <property type="protein sequence ID" value="GIX98524.1"/>
    <property type="molecule type" value="Genomic_DNA"/>
</dbReference>
<evidence type="ECO:0000313" key="2">
    <source>
        <dbReference type="EMBL" id="GIX98524.1"/>
    </source>
</evidence>
<keyword evidence="3" id="KW-1185">Reference proteome</keyword>
<keyword evidence="2" id="KW-0695">RNA-directed DNA polymerase</keyword>